<dbReference type="EMBL" id="JAGPXE010000004">
    <property type="protein sequence ID" value="MBQ0924625.1"/>
    <property type="molecule type" value="Genomic_DNA"/>
</dbReference>
<organism evidence="2 3">
    <name type="scientific">Saccharopolyspora endophytica</name>
    <dbReference type="NCBI Taxonomy" id="543886"/>
    <lineage>
        <taxon>Bacteria</taxon>
        <taxon>Bacillati</taxon>
        <taxon>Actinomycetota</taxon>
        <taxon>Actinomycetes</taxon>
        <taxon>Pseudonocardiales</taxon>
        <taxon>Pseudonocardiaceae</taxon>
        <taxon>Saccharopolyspora</taxon>
    </lineage>
</organism>
<evidence type="ECO:0000256" key="1">
    <source>
        <dbReference type="SAM" id="MobiDB-lite"/>
    </source>
</evidence>
<proteinExistence type="predicted"/>
<evidence type="ECO:0000313" key="3">
    <source>
        <dbReference type="Proteomes" id="UP000674084"/>
    </source>
</evidence>
<reference evidence="2 3" key="1">
    <citation type="submission" date="2021-04" db="EMBL/GenBank/DDBJ databases">
        <title>Whole-genome sequencing of Saccharopolyspora endophytica KCTC 19397.</title>
        <authorList>
            <person name="Ay H."/>
            <person name="Saygin H."/>
            <person name="Sahin N."/>
        </authorList>
    </citation>
    <scope>NUCLEOTIDE SEQUENCE [LARGE SCALE GENOMIC DNA]</scope>
    <source>
        <strain evidence="2 3">KCTC 19397</strain>
    </source>
</reference>
<evidence type="ECO:0000313" key="2">
    <source>
        <dbReference type="EMBL" id="MBQ0924625.1"/>
    </source>
</evidence>
<gene>
    <name evidence="2" type="ORF">KBO27_11775</name>
</gene>
<dbReference type="Proteomes" id="UP000674084">
    <property type="component" value="Unassembled WGS sequence"/>
</dbReference>
<accession>A0ABS5DEA4</accession>
<sequence length="143" mass="15596">MSNRINAIARIAHPHPRQGEVTPDESYDDAAIQAQENREDYAENLQVLVDGTDEDALLLALSTAADQRDQAERLIRELLAYGRHFTGGTQPGYSWQTLANAARLPYATARRQVSDGDIAAVRDALGSTNHEPARASGADEDPQ</sequence>
<protein>
    <submittedName>
        <fullName evidence="2">Uncharacterized protein</fullName>
    </submittedName>
</protein>
<comment type="caution">
    <text evidence="2">The sequence shown here is derived from an EMBL/GenBank/DDBJ whole genome shotgun (WGS) entry which is preliminary data.</text>
</comment>
<name>A0ABS5DEA4_9PSEU</name>
<feature type="region of interest" description="Disordered" evidence="1">
    <location>
        <begin position="123"/>
        <end position="143"/>
    </location>
</feature>
<keyword evidence="3" id="KW-1185">Reference proteome</keyword>
<feature type="region of interest" description="Disordered" evidence="1">
    <location>
        <begin position="1"/>
        <end position="23"/>
    </location>
</feature>
<dbReference type="RefSeq" id="WP_210970025.1">
    <property type="nucleotide sequence ID" value="NZ_JAGPXE010000004.1"/>
</dbReference>